<dbReference type="Gene3D" id="3.20.20.80">
    <property type="entry name" value="Glycosidases"/>
    <property type="match status" value="1"/>
</dbReference>
<evidence type="ECO:0000313" key="4">
    <source>
        <dbReference type="Proteomes" id="UP000594638"/>
    </source>
</evidence>
<name>A0A8S0VAF0_OLEEU</name>
<accession>A0A8S0VAF0</accession>
<dbReference type="SUPFAM" id="SSF51445">
    <property type="entry name" value="(Trans)glycosidases"/>
    <property type="match status" value="1"/>
</dbReference>
<dbReference type="GO" id="GO:0005975">
    <property type="term" value="P:carbohydrate metabolic process"/>
    <property type="evidence" value="ECO:0007669"/>
    <property type="project" value="InterPro"/>
</dbReference>
<dbReference type="Gramene" id="OE9A109043T1">
    <property type="protein sequence ID" value="OE9A109043C1"/>
    <property type="gene ID" value="OE9A109043"/>
</dbReference>
<proteinExistence type="inferred from homology"/>
<evidence type="ECO:0000256" key="2">
    <source>
        <dbReference type="RuleBase" id="RU003690"/>
    </source>
</evidence>
<keyword evidence="4" id="KW-1185">Reference proteome</keyword>
<dbReference type="PRINTS" id="PR00131">
    <property type="entry name" value="GLHYDRLASE1"/>
</dbReference>
<organism evidence="3 4">
    <name type="scientific">Olea europaea subsp. europaea</name>
    <dbReference type="NCBI Taxonomy" id="158383"/>
    <lineage>
        <taxon>Eukaryota</taxon>
        <taxon>Viridiplantae</taxon>
        <taxon>Streptophyta</taxon>
        <taxon>Embryophyta</taxon>
        <taxon>Tracheophyta</taxon>
        <taxon>Spermatophyta</taxon>
        <taxon>Magnoliopsida</taxon>
        <taxon>eudicotyledons</taxon>
        <taxon>Gunneridae</taxon>
        <taxon>Pentapetalae</taxon>
        <taxon>asterids</taxon>
        <taxon>lamiids</taxon>
        <taxon>Lamiales</taxon>
        <taxon>Oleaceae</taxon>
        <taxon>Oleeae</taxon>
        <taxon>Olea</taxon>
    </lineage>
</organism>
<dbReference type="PANTHER" id="PTHR10353:SF175">
    <property type="entry name" value="BETA-GLUCOSIDASE 18-LIKE ISOFORM X1"/>
    <property type="match status" value="1"/>
</dbReference>
<gene>
    <name evidence="3" type="ORF">OLEA9_A109043</name>
</gene>
<comment type="similarity">
    <text evidence="1 2">Belongs to the glycosyl hydrolase 1 family.</text>
</comment>
<dbReference type="InterPro" id="IPR001360">
    <property type="entry name" value="Glyco_hydro_1"/>
</dbReference>
<dbReference type="AlphaFoldDB" id="A0A8S0VAF0"/>
<sequence>MFVTENGYSSPLNKVEDYHHDVKRINYLKSYLAFLARAIRNGADVRGYFLWTLMDDFEWVNGYSVRFRIYRVDPQTLNRTPKLSASWFRNFLSNCSLNYVESCNSISLMNTYESRAQSE</sequence>
<dbReference type="OrthoDB" id="65569at2759"/>
<evidence type="ECO:0000256" key="1">
    <source>
        <dbReference type="ARBA" id="ARBA00010838"/>
    </source>
</evidence>
<protein>
    <submittedName>
        <fullName evidence="3">Probable inactive beta-glucosidase 14</fullName>
    </submittedName>
</protein>
<reference evidence="3 4" key="1">
    <citation type="submission" date="2019-12" db="EMBL/GenBank/DDBJ databases">
        <authorList>
            <person name="Alioto T."/>
            <person name="Alioto T."/>
            <person name="Gomez Garrido J."/>
        </authorList>
    </citation>
    <scope>NUCLEOTIDE SEQUENCE [LARGE SCALE GENOMIC DNA]</scope>
</reference>
<comment type="caution">
    <text evidence="3">The sequence shown here is derived from an EMBL/GenBank/DDBJ whole genome shotgun (WGS) entry which is preliminary data.</text>
</comment>
<dbReference type="Proteomes" id="UP000594638">
    <property type="component" value="Unassembled WGS sequence"/>
</dbReference>
<dbReference type="Pfam" id="PF00232">
    <property type="entry name" value="Glyco_hydro_1"/>
    <property type="match status" value="1"/>
</dbReference>
<evidence type="ECO:0000313" key="3">
    <source>
        <dbReference type="EMBL" id="CAA3027241.1"/>
    </source>
</evidence>
<dbReference type="GO" id="GO:0008422">
    <property type="term" value="F:beta-glucosidase activity"/>
    <property type="evidence" value="ECO:0007669"/>
    <property type="project" value="TreeGrafter"/>
</dbReference>
<dbReference type="PANTHER" id="PTHR10353">
    <property type="entry name" value="GLYCOSYL HYDROLASE"/>
    <property type="match status" value="1"/>
</dbReference>
<dbReference type="EMBL" id="CACTIH010009195">
    <property type="protein sequence ID" value="CAA3027241.1"/>
    <property type="molecule type" value="Genomic_DNA"/>
</dbReference>
<dbReference type="InterPro" id="IPR017853">
    <property type="entry name" value="GH"/>
</dbReference>